<accession>A0A4Y8VSD6</accession>
<dbReference type="SMART" id="SM00014">
    <property type="entry name" value="acidPPc"/>
    <property type="match status" value="1"/>
</dbReference>
<dbReference type="CDD" id="cd03394">
    <property type="entry name" value="PAP2_like_5"/>
    <property type="match status" value="1"/>
</dbReference>
<feature type="chain" id="PRO_5021198115" evidence="2">
    <location>
        <begin position="22"/>
        <end position="237"/>
    </location>
</feature>
<feature type="domain" description="Phosphatidic acid phosphatase type 2/haloperoxidase" evidence="3">
    <location>
        <begin position="75"/>
        <end position="175"/>
    </location>
</feature>
<feature type="signal peptide" evidence="2">
    <location>
        <begin position="1"/>
        <end position="21"/>
    </location>
</feature>
<comment type="caution">
    <text evidence="4">The sequence shown here is derived from an EMBL/GenBank/DDBJ whole genome shotgun (WGS) entry which is preliminary data.</text>
</comment>
<gene>
    <name evidence="4" type="ORF">EXN75_03820</name>
</gene>
<dbReference type="OrthoDB" id="9773582at2"/>
<dbReference type="EMBL" id="SGVY01000006">
    <property type="protein sequence ID" value="TFH83440.1"/>
    <property type="molecule type" value="Genomic_DNA"/>
</dbReference>
<dbReference type="InterPro" id="IPR036938">
    <property type="entry name" value="PAP2/HPO_sf"/>
</dbReference>
<dbReference type="Gene3D" id="1.20.144.10">
    <property type="entry name" value="Phosphatidic acid phosphatase type 2/haloperoxidase"/>
    <property type="match status" value="1"/>
</dbReference>
<feature type="compositionally biased region" description="Basic and acidic residues" evidence="1">
    <location>
        <begin position="188"/>
        <end position="197"/>
    </location>
</feature>
<name>A0A4Y8VSD6_9BACT</name>
<organism evidence="4 5">
    <name type="scientific">Segatella hominis</name>
    <dbReference type="NCBI Taxonomy" id="2518605"/>
    <lineage>
        <taxon>Bacteria</taxon>
        <taxon>Pseudomonadati</taxon>
        <taxon>Bacteroidota</taxon>
        <taxon>Bacteroidia</taxon>
        <taxon>Bacteroidales</taxon>
        <taxon>Prevotellaceae</taxon>
        <taxon>Segatella</taxon>
    </lineage>
</organism>
<evidence type="ECO:0000256" key="1">
    <source>
        <dbReference type="SAM" id="MobiDB-lite"/>
    </source>
</evidence>
<feature type="region of interest" description="Disordered" evidence="1">
    <location>
        <begin position="188"/>
        <end position="214"/>
    </location>
</feature>
<dbReference type="SUPFAM" id="SSF48317">
    <property type="entry name" value="Acid phosphatase/Vanadium-dependent haloperoxidase"/>
    <property type="match status" value="1"/>
</dbReference>
<reference evidence="4 5" key="1">
    <citation type="submission" date="2019-02" db="EMBL/GenBank/DDBJ databases">
        <title>Draft Genome Sequence of the Prevotella sp. BCRC 81118, Isolated from Human Feces.</title>
        <authorList>
            <person name="Huang C.-H."/>
        </authorList>
    </citation>
    <scope>NUCLEOTIDE SEQUENCE [LARGE SCALE GENOMIC DNA]</scope>
    <source>
        <strain evidence="4 5">BCRC 81118</strain>
    </source>
</reference>
<keyword evidence="2" id="KW-0732">Signal</keyword>
<evidence type="ECO:0000256" key="2">
    <source>
        <dbReference type="SAM" id="SignalP"/>
    </source>
</evidence>
<evidence type="ECO:0000313" key="4">
    <source>
        <dbReference type="EMBL" id="TFH83440.1"/>
    </source>
</evidence>
<protein>
    <submittedName>
        <fullName evidence="4">Phosphatase PAP2 family protein</fullName>
    </submittedName>
</protein>
<dbReference type="InterPro" id="IPR000326">
    <property type="entry name" value="PAP2/HPO"/>
</dbReference>
<dbReference type="AlphaFoldDB" id="A0A4Y8VSD6"/>
<evidence type="ECO:0000259" key="3">
    <source>
        <dbReference type="SMART" id="SM00014"/>
    </source>
</evidence>
<proteinExistence type="predicted"/>
<sequence length="237" mass="25392">MKNLRDYLIVAGLLLSSTVFSQTPGGADVPVSASHYKTYHGDGIDDVLQYVPMASVFGLKLLDVEAESSWKRRLTVSVVSFGLNAGVTYGLKHTIHKMRPDGTDNRSFPSGHTSIAFCGATNLMHEYRKISPWIGVAGYALAAGVAVDRIRRNRHHWGDVVAGAPIGVASAEAGYLIGDLILGKKKKNGGENVRESQNHLNSTTDNDGHISGKSTTDKLDNISLSVSPTGLAFAMKL</sequence>
<keyword evidence="5" id="KW-1185">Reference proteome</keyword>
<dbReference type="Proteomes" id="UP000297872">
    <property type="component" value="Unassembled WGS sequence"/>
</dbReference>
<dbReference type="Pfam" id="PF01569">
    <property type="entry name" value="PAP2"/>
    <property type="match status" value="1"/>
</dbReference>
<evidence type="ECO:0000313" key="5">
    <source>
        <dbReference type="Proteomes" id="UP000297872"/>
    </source>
</evidence>